<evidence type="ECO:0000313" key="2">
    <source>
        <dbReference type="EMBL" id="MYL85285.1"/>
    </source>
</evidence>
<keyword evidence="2" id="KW-0808">Transferase</keyword>
<dbReference type="SUPFAM" id="SSF53756">
    <property type="entry name" value="UDP-Glycosyltransferase/glycogen phosphorylase"/>
    <property type="match status" value="1"/>
</dbReference>
<dbReference type="Pfam" id="PF13489">
    <property type="entry name" value="Methyltransf_23"/>
    <property type="match status" value="1"/>
</dbReference>
<reference evidence="2 3" key="1">
    <citation type="submission" date="2020-01" db="EMBL/GenBank/DDBJ databases">
        <title>Genome sequence of Desulfovibrio aerotolerans DSM 16695(T).</title>
        <authorList>
            <person name="Karnachuk O."/>
            <person name="Avakyan M."/>
            <person name="Mardanov A."/>
            <person name="Kadnikov V."/>
            <person name="Ravin N."/>
        </authorList>
    </citation>
    <scope>NUCLEOTIDE SEQUENCE [LARGE SCALE GENOMIC DNA]</scope>
    <source>
        <strain evidence="2 3">DSM 16695</strain>
    </source>
</reference>
<keyword evidence="3" id="KW-1185">Reference proteome</keyword>
<dbReference type="Gene3D" id="3.40.50.150">
    <property type="entry name" value="Vaccinia Virus protein VP39"/>
    <property type="match status" value="1"/>
</dbReference>
<sequence length="863" mass="93499">MRQCWCGTGGLEPFSEAYMLCPACGTLVSRQEDGEGYGRDYWYGHQETDLGQPSIEVRARRDMPERCVAWLRFFLRACLPPGDVLELGCAHGGFTALLNRAGFRARGLELDASVAALASRTFGVEVLAGPLEEQNIAPGSLSAVVLMDVLEHLPDPVGLLRRVARLLAPDGVVLVQTPSLPTGVTYERLTAEAHPFLRMLLPAEHLYLYSEAAVQALFAAAGFGECRFGQAVFPYDMFFAASRTELADHDASAVEKALCATPDGRMALAMLDLAERAETAEAMAARLAGQDAPIIGGLEGVVREMASGWVAEGRLPLLANKVLARVGRATWLWNKAVKYVLKERGRRVPPAGNVARQALILVDLTPVLPGGDNGGAKLMTILLLHALRELRPDWRFVCLVSDAAYDELAHLDAPNVVRARASGLGRLRGLSHWQGTRVDLLFCPFTMPFFHHPAVPVVSVIYDLQYAYYPQFFTPDDEAGRERNFQCAARVAERLVCISEFTRQTVLEQGNVPPGRTATVHISLPRRLTRTDPAAVAAVRARLHLGQAEYLLYPANYWPHKNHRMLLTALGLFAAARPESGLKLVLTGADTGLRQELGQAAARLGLSERVIFAGYVSDDDLSALMTGARALIFPSLFEGFGMPLVEAMAVGTPILCADVTSLPEVGGDAVLPFDPRRPDDMAAAIARLVDEPELAGELVAKGRQRLAHFGGPQDMARKYLAVFEDVLARPVSQSTAVRGLFADGWCGGRLFVAYGPAAHRQWLRAQFSLPAGAPAGRVTITTLVNGRTVGKPVTLAPGRTVALSPDLAAVGGCVEFVLDGARRGENQGPGADRRRLSARCEELRLTDGERDVDLRYDGQARRG</sequence>
<dbReference type="SUPFAM" id="SSF53335">
    <property type="entry name" value="S-adenosyl-L-methionine-dependent methyltransferases"/>
    <property type="match status" value="1"/>
</dbReference>
<dbReference type="InterPro" id="IPR029063">
    <property type="entry name" value="SAM-dependent_MTases_sf"/>
</dbReference>
<dbReference type="PANTHER" id="PTHR46401:SF8">
    <property type="entry name" value="BLL6006 PROTEIN"/>
    <property type="match status" value="1"/>
</dbReference>
<organism evidence="2 3">
    <name type="scientific">Solidesulfovibrio aerotolerans</name>
    <dbReference type="NCBI Taxonomy" id="295255"/>
    <lineage>
        <taxon>Bacteria</taxon>
        <taxon>Pseudomonadati</taxon>
        <taxon>Thermodesulfobacteriota</taxon>
        <taxon>Desulfovibrionia</taxon>
        <taxon>Desulfovibrionales</taxon>
        <taxon>Desulfovibrionaceae</taxon>
        <taxon>Solidesulfovibrio</taxon>
    </lineage>
</organism>
<comment type="caution">
    <text evidence="2">The sequence shown here is derived from an EMBL/GenBank/DDBJ whole genome shotgun (WGS) entry which is preliminary data.</text>
</comment>
<feature type="domain" description="Glycosyl transferase family 1" evidence="1">
    <location>
        <begin position="547"/>
        <end position="705"/>
    </location>
</feature>
<dbReference type="EMBL" id="WVUD01000073">
    <property type="protein sequence ID" value="MYL85285.1"/>
    <property type="molecule type" value="Genomic_DNA"/>
</dbReference>
<dbReference type="PANTHER" id="PTHR46401">
    <property type="entry name" value="GLYCOSYLTRANSFERASE WBBK-RELATED"/>
    <property type="match status" value="1"/>
</dbReference>
<evidence type="ECO:0000313" key="3">
    <source>
        <dbReference type="Proteomes" id="UP000482487"/>
    </source>
</evidence>
<dbReference type="OrthoDB" id="9767517at2"/>
<dbReference type="GO" id="GO:0016757">
    <property type="term" value="F:glycosyltransferase activity"/>
    <property type="evidence" value="ECO:0007669"/>
    <property type="project" value="InterPro"/>
</dbReference>
<dbReference type="AlphaFoldDB" id="A0A7C9INP9"/>
<gene>
    <name evidence="2" type="ORF">GTA51_19505</name>
</gene>
<dbReference type="RefSeq" id="WP_160964098.1">
    <property type="nucleotide sequence ID" value="NZ_WVUD01000073.1"/>
</dbReference>
<protein>
    <submittedName>
        <fullName evidence="2">Glycosyltransferase</fullName>
    </submittedName>
</protein>
<name>A0A7C9INP9_9BACT</name>
<dbReference type="Proteomes" id="UP000482487">
    <property type="component" value="Unassembled WGS sequence"/>
</dbReference>
<dbReference type="Pfam" id="PF00534">
    <property type="entry name" value="Glycos_transf_1"/>
    <property type="match status" value="1"/>
</dbReference>
<proteinExistence type="predicted"/>
<dbReference type="CDD" id="cd03809">
    <property type="entry name" value="GT4_MtfB-like"/>
    <property type="match status" value="1"/>
</dbReference>
<accession>A0A7C9INP9</accession>
<dbReference type="Gene3D" id="3.40.50.2000">
    <property type="entry name" value="Glycogen Phosphorylase B"/>
    <property type="match status" value="1"/>
</dbReference>
<dbReference type="CDD" id="cd02440">
    <property type="entry name" value="AdoMet_MTases"/>
    <property type="match status" value="1"/>
</dbReference>
<dbReference type="InterPro" id="IPR001296">
    <property type="entry name" value="Glyco_trans_1"/>
</dbReference>
<evidence type="ECO:0000259" key="1">
    <source>
        <dbReference type="Pfam" id="PF00534"/>
    </source>
</evidence>